<evidence type="ECO:0000256" key="4">
    <source>
        <dbReference type="ARBA" id="ARBA00022553"/>
    </source>
</evidence>
<dbReference type="SUPFAM" id="SSF54211">
    <property type="entry name" value="Ribosomal protein S5 domain 2-like"/>
    <property type="match status" value="1"/>
</dbReference>
<evidence type="ECO:0000256" key="5">
    <source>
        <dbReference type="ARBA" id="ARBA00022741"/>
    </source>
</evidence>
<feature type="binding site" evidence="18">
    <location>
        <begin position="131"/>
        <end position="132"/>
    </location>
    <ligand>
        <name>ATP</name>
        <dbReference type="ChEBI" id="CHEBI:30616"/>
    </ligand>
</feature>
<dbReference type="OrthoDB" id="28737at2759"/>
<evidence type="ECO:0000256" key="2">
    <source>
        <dbReference type="ARBA" id="ARBA00004305"/>
    </source>
</evidence>
<evidence type="ECO:0000313" key="19">
    <source>
        <dbReference type="EMBL" id="CAD7227042.1"/>
    </source>
</evidence>
<dbReference type="GO" id="GO:0051082">
    <property type="term" value="F:unfolded protein binding"/>
    <property type="evidence" value="ECO:0007669"/>
    <property type="project" value="InterPro"/>
</dbReference>
<gene>
    <name evidence="19" type="ORF">CTOB1V02_LOCUS4953</name>
</gene>
<dbReference type="GO" id="GO:0005524">
    <property type="term" value="F:ATP binding"/>
    <property type="evidence" value="ECO:0007669"/>
    <property type="project" value="UniProtKB-KW"/>
</dbReference>
<dbReference type="InterPro" id="IPR020575">
    <property type="entry name" value="Hsp90_N"/>
</dbReference>
<dbReference type="InterPro" id="IPR020568">
    <property type="entry name" value="Ribosomal_Su5_D2-typ_SF"/>
</dbReference>
<feature type="binding site" evidence="18">
    <location>
        <position position="355"/>
    </location>
    <ligand>
        <name>ATP</name>
        <dbReference type="ChEBI" id="CHEBI:30616"/>
    </ligand>
</feature>
<feature type="binding site" evidence="18">
    <location>
        <position position="204"/>
    </location>
    <ligand>
        <name>ATP</name>
        <dbReference type="ChEBI" id="CHEBI:30616"/>
    </ligand>
</feature>
<dbReference type="FunFam" id="3.40.50.11260:FF:000004">
    <property type="entry name" value="Heat shock protein 75 mitochondrial"/>
    <property type="match status" value="1"/>
</dbReference>
<dbReference type="PIRSF" id="PIRSF002583">
    <property type="entry name" value="Hsp90"/>
    <property type="match status" value="1"/>
</dbReference>
<dbReference type="FunFam" id="3.30.565.10:FF:000021">
    <property type="entry name" value="Heat shock protein 75 kDa, mitochondrial"/>
    <property type="match status" value="1"/>
</dbReference>
<comment type="subunit">
    <text evidence="14">Binds to the intracellular domain of tumor necrosis factor type 1 receptor. Binds to RB1. Interacts with SRC. Interacts with SDHA.</text>
</comment>
<keyword evidence="5 18" id="KW-0547">Nucleotide-binding</keyword>
<dbReference type="PANTHER" id="PTHR11528">
    <property type="entry name" value="HEAT SHOCK PROTEIN 90 FAMILY MEMBER"/>
    <property type="match status" value="1"/>
</dbReference>
<comment type="subcellular location">
    <subcellularLocation>
        <location evidence="1">Mitochondrion inner membrane</location>
    </subcellularLocation>
    <subcellularLocation>
        <location evidence="2">Mitochondrion matrix</location>
    </subcellularLocation>
</comment>
<keyword evidence="11" id="KW-0472">Membrane</keyword>
<dbReference type="Gene3D" id="3.40.50.11260">
    <property type="match status" value="1"/>
</dbReference>
<evidence type="ECO:0000256" key="11">
    <source>
        <dbReference type="ARBA" id="ARBA00023136"/>
    </source>
</evidence>
<dbReference type="InterPro" id="IPR001404">
    <property type="entry name" value="Hsp90_fam"/>
</dbReference>
<dbReference type="GO" id="GO:0005759">
    <property type="term" value="C:mitochondrial matrix"/>
    <property type="evidence" value="ECO:0007669"/>
    <property type="project" value="UniProtKB-SubCell"/>
</dbReference>
<dbReference type="Gene3D" id="3.30.565.10">
    <property type="entry name" value="Histidine kinase-like ATPase, C-terminal domain"/>
    <property type="match status" value="1"/>
</dbReference>
<evidence type="ECO:0000256" key="14">
    <source>
        <dbReference type="ARBA" id="ARBA00066161"/>
    </source>
</evidence>
<dbReference type="FunFam" id="3.30.230.80:FF:000004">
    <property type="entry name" value="Heat shock protein 75 kDa"/>
    <property type="match status" value="1"/>
</dbReference>
<evidence type="ECO:0000256" key="18">
    <source>
        <dbReference type="PIRSR" id="PIRSR002583-1"/>
    </source>
</evidence>
<dbReference type="FunFam" id="1.20.120.790:FF:000004">
    <property type="entry name" value="Heat shock protein 75 kDa"/>
    <property type="match status" value="1"/>
</dbReference>
<dbReference type="Gene3D" id="1.20.120.790">
    <property type="entry name" value="Heat shock protein 90, C-terminal domain"/>
    <property type="match status" value="1"/>
</dbReference>
<dbReference type="NCBIfam" id="NF003555">
    <property type="entry name" value="PRK05218.1"/>
    <property type="match status" value="1"/>
</dbReference>
<dbReference type="GO" id="GO:0005743">
    <property type="term" value="C:mitochondrial inner membrane"/>
    <property type="evidence" value="ECO:0007669"/>
    <property type="project" value="UniProtKB-SubCell"/>
</dbReference>
<dbReference type="InterPro" id="IPR036890">
    <property type="entry name" value="HATPase_C_sf"/>
</dbReference>
<keyword evidence="7 18" id="KW-0067">ATP-binding</keyword>
<organism evidence="19">
    <name type="scientific">Cyprideis torosa</name>
    <dbReference type="NCBI Taxonomy" id="163714"/>
    <lineage>
        <taxon>Eukaryota</taxon>
        <taxon>Metazoa</taxon>
        <taxon>Ecdysozoa</taxon>
        <taxon>Arthropoda</taxon>
        <taxon>Crustacea</taxon>
        <taxon>Oligostraca</taxon>
        <taxon>Ostracoda</taxon>
        <taxon>Podocopa</taxon>
        <taxon>Podocopida</taxon>
        <taxon>Cytherocopina</taxon>
        <taxon>Cytheroidea</taxon>
        <taxon>Cytherideidae</taxon>
        <taxon>Cyprideis</taxon>
    </lineage>
</organism>
<feature type="binding site" evidence="18">
    <location>
        <position position="69"/>
    </location>
    <ligand>
        <name>ATP</name>
        <dbReference type="ChEBI" id="CHEBI:30616"/>
    </ligand>
</feature>
<sequence>MTVTKPSSKLFSTEAKSSEDYHNIIRNEEKPLGDVEKKEFQAETKMLLQIVAKSLYSEKEVFVRELISNASDALEKVRYAALMGQELAVPDKPLEIHIAVDKFTRTFVIQDTGIGMTYEELTSNLGTIARSGSKAFMEEASKGNVDATSLIGQFGVGFYSAFMVADKLEVFTRSAIPGSKGYHWTSDGSGSYDIQEAEGVAEGTKIVVHLKPENLEFADCDRICDIIKKYSNFVGSPVFVEGKRVNTIEALWLQDPKKVGSGEHDEFYRFVAHSYDRPRFILHYRTDAPINLRCLLYFPEGKPGLFEMNRDTDTGISLYCKKVLIRHKAENILPKWLRFVKGVVDSEDIPLNLSRELLQESNEIRKVRTVLSNRIIRFLQGRMQKEPDSYEAFISSYGLFLKEGILTTGDQREKEEIARLLQYESSTTDAGVKVTLPEYCSRMKEGQSDIYYLAAPSRHLAESSAYFEALKKKDVEVLFCYEPYDELVLSTLRQYDGKNVTSVEKEMRKEPENVTLEDDSSKGATLTKRDGDALLSWLKGTLGHKVAKVVLTARLEKHPCVVTVEEMAAARHFVKTQFSQIPEANRYQLLQPQLEINPKHPVIVKLNGLRESNPRLATLVADQLFSNAMVAAGLVDDPRTALGSMNELLTLALEKH</sequence>
<dbReference type="HAMAP" id="MF_00505">
    <property type="entry name" value="HSP90"/>
    <property type="match status" value="1"/>
</dbReference>
<keyword evidence="12" id="KW-0143">Chaperone</keyword>
<comment type="similarity">
    <text evidence="3">Belongs to the heat shock protein 90 family.</text>
</comment>
<keyword evidence="6" id="KW-0999">Mitochondrion inner membrane</keyword>
<comment type="function">
    <text evidence="13">Chaperone that expresses an ATPase activity. Involved in maintaining mitochondrial function and polarization, downstream of PINK1 and mitochondrial complex I. Is a negative regulator of mitochondrial respiration able to modulate the balance between oxidative phosphorylation and aerobic glycolysis. The impact of TRAP1 on mitochondrial respiration is probably mediated by modulation of mitochondrial SRC and inhibition of SDHA.</text>
</comment>
<evidence type="ECO:0000256" key="6">
    <source>
        <dbReference type="ARBA" id="ARBA00022792"/>
    </source>
</evidence>
<dbReference type="SUPFAM" id="SSF110942">
    <property type="entry name" value="HSP90 C-terminal domain"/>
    <property type="match status" value="1"/>
</dbReference>
<feature type="binding site" evidence="18">
    <location>
        <position position="116"/>
    </location>
    <ligand>
        <name>ATP</name>
        <dbReference type="ChEBI" id="CHEBI:30616"/>
    </ligand>
</feature>
<keyword evidence="4" id="KW-0597">Phosphoprotein</keyword>
<evidence type="ECO:0000256" key="17">
    <source>
        <dbReference type="ARBA" id="ARBA00080766"/>
    </source>
</evidence>
<keyword evidence="8" id="KW-0809">Transit peptide</keyword>
<evidence type="ECO:0000256" key="16">
    <source>
        <dbReference type="ARBA" id="ARBA00076190"/>
    </source>
</evidence>
<evidence type="ECO:0000256" key="3">
    <source>
        <dbReference type="ARBA" id="ARBA00008239"/>
    </source>
</evidence>
<dbReference type="GO" id="GO:0140662">
    <property type="term" value="F:ATP-dependent protein folding chaperone"/>
    <property type="evidence" value="ECO:0007669"/>
    <property type="project" value="InterPro"/>
</dbReference>
<reference evidence="19" key="1">
    <citation type="submission" date="2020-11" db="EMBL/GenBank/DDBJ databases">
        <authorList>
            <person name="Tran Van P."/>
        </authorList>
    </citation>
    <scope>NUCLEOTIDE SEQUENCE</scope>
</reference>
<accession>A0A7R8ZPR3</accession>
<name>A0A7R8ZPR3_9CRUS</name>
<dbReference type="AlphaFoldDB" id="A0A7R8ZPR3"/>
<evidence type="ECO:0000256" key="7">
    <source>
        <dbReference type="ARBA" id="ARBA00022840"/>
    </source>
</evidence>
<dbReference type="PRINTS" id="PR00775">
    <property type="entry name" value="HEATSHOCK90"/>
</dbReference>
<feature type="binding site" evidence="18">
    <location>
        <begin position="153"/>
        <end position="158"/>
    </location>
    <ligand>
        <name>ATP</name>
        <dbReference type="ChEBI" id="CHEBI:30616"/>
    </ligand>
</feature>
<dbReference type="InterPro" id="IPR037196">
    <property type="entry name" value="HSP90_C"/>
</dbReference>
<evidence type="ECO:0000256" key="8">
    <source>
        <dbReference type="ARBA" id="ARBA00022946"/>
    </source>
</evidence>
<dbReference type="SUPFAM" id="SSF55874">
    <property type="entry name" value="ATPase domain of HSP90 chaperone/DNA topoisomerase II/histidine kinase"/>
    <property type="match status" value="1"/>
</dbReference>
<proteinExistence type="inferred from homology"/>
<dbReference type="Pfam" id="PF13589">
    <property type="entry name" value="HATPase_c_3"/>
    <property type="match status" value="1"/>
</dbReference>
<feature type="binding site" evidence="18">
    <location>
        <position position="111"/>
    </location>
    <ligand>
        <name>ATP</name>
        <dbReference type="ChEBI" id="CHEBI:30616"/>
    </ligand>
</feature>
<evidence type="ECO:0000256" key="15">
    <source>
        <dbReference type="ARBA" id="ARBA00073018"/>
    </source>
</evidence>
<feature type="binding site" evidence="18">
    <location>
        <position position="65"/>
    </location>
    <ligand>
        <name>ATP</name>
        <dbReference type="ChEBI" id="CHEBI:30616"/>
    </ligand>
</feature>
<dbReference type="CDD" id="cd16927">
    <property type="entry name" value="HATPase_Hsp90-like"/>
    <property type="match status" value="1"/>
</dbReference>
<dbReference type="Gene3D" id="3.30.230.80">
    <property type="match status" value="1"/>
</dbReference>
<dbReference type="GO" id="GO:0019901">
    <property type="term" value="F:protein kinase binding"/>
    <property type="evidence" value="ECO:0007669"/>
    <property type="project" value="UniProtKB-ARBA"/>
</dbReference>
<protein>
    <recommendedName>
        <fullName evidence="15">Heat shock protein 75 kDa, mitochondrial</fullName>
    </recommendedName>
    <alternativeName>
        <fullName evidence="17">TNFR-associated protein 1</fullName>
    </alternativeName>
    <alternativeName>
        <fullName evidence="16">Tumor necrosis factor type 1 receptor-associated protein</fullName>
    </alternativeName>
</protein>
<keyword evidence="9" id="KW-0007">Acetylation</keyword>
<feature type="binding site" evidence="18">
    <location>
        <position position="124"/>
    </location>
    <ligand>
        <name>ATP</name>
        <dbReference type="ChEBI" id="CHEBI:30616"/>
    </ligand>
</feature>
<dbReference type="EMBL" id="OB661010">
    <property type="protein sequence ID" value="CAD7227042.1"/>
    <property type="molecule type" value="Genomic_DNA"/>
</dbReference>
<dbReference type="Pfam" id="PF00183">
    <property type="entry name" value="HSP90"/>
    <property type="match status" value="1"/>
</dbReference>
<evidence type="ECO:0000256" key="1">
    <source>
        <dbReference type="ARBA" id="ARBA00004273"/>
    </source>
</evidence>
<dbReference type="GO" id="GO:0016887">
    <property type="term" value="F:ATP hydrolysis activity"/>
    <property type="evidence" value="ECO:0007669"/>
    <property type="project" value="InterPro"/>
</dbReference>
<evidence type="ECO:0000256" key="12">
    <source>
        <dbReference type="ARBA" id="ARBA00023186"/>
    </source>
</evidence>
<evidence type="ECO:0000256" key="10">
    <source>
        <dbReference type="ARBA" id="ARBA00023128"/>
    </source>
</evidence>
<keyword evidence="10" id="KW-0496">Mitochondrion</keyword>
<evidence type="ECO:0000256" key="9">
    <source>
        <dbReference type="ARBA" id="ARBA00022990"/>
    </source>
</evidence>
<evidence type="ECO:0000256" key="13">
    <source>
        <dbReference type="ARBA" id="ARBA00057498"/>
    </source>
</evidence>